<evidence type="ECO:0000259" key="6">
    <source>
        <dbReference type="PROSITE" id="PS51645"/>
    </source>
</evidence>
<dbReference type="InterPro" id="IPR036155">
    <property type="entry name" value="Crypto/Photolyase_N_sf"/>
</dbReference>
<dbReference type="GO" id="GO:0009416">
    <property type="term" value="P:response to light stimulus"/>
    <property type="evidence" value="ECO:0007669"/>
    <property type="project" value="TreeGrafter"/>
</dbReference>
<dbReference type="PROSITE" id="PS51645">
    <property type="entry name" value="PHR_CRY_ALPHA_BETA"/>
    <property type="match status" value="1"/>
</dbReference>
<dbReference type="Pfam" id="PF03441">
    <property type="entry name" value="FAD_binding_7"/>
    <property type="match status" value="1"/>
</dbReference>
<dbReference type="GO" id="GO:0006950">
    <property type="term" value="P:response to stress"/>
    <property type="evidence" value="ECO:0007669"/>
    <property type="project" value="UniProtKB-ARBA"/>
</dbReference>
<organism evidence="7">
    <name type="scientific">mine drainage metagenome</name>
    <dbReference type="NCBI Taxonomy" id="410659"/>
    <lineage>
        <taxon>unclassified sequences</taxon>
        <taxon>metagenomes</taxon>
        <taxon>ecological metagenomes</taxon>
    </lineage>
</organism>
<proteinExistence type="predicted"/>
<evidence type="ECO:0000256" key="3">
    <source>
        <dbReference type="ARBA" id="ARBA00022630"/>
    </source>
</evidence>
<dbReference type="InterPro" id="IPR018394">
    <property type="entry name" value="DNA_photolyase_1_CS_C"/>
</dbReference>
<dbReference type="EC" id="4.1.99.3" evidence="7"/>
<dbReference type="Pfam" id="PF00875">
    <property type="entry name" value="DNA_photolyase"/>
    <property type="match status" value="1"/>
</dbReference>
<keyword evidence="7" id="KW-0456">Lyase</keyword>
<dbReference type="SUPFAM" id="SSF52425">
    <property type="entry name" value="Cryptochrome/photolyase, N-terminal domain"/>
    <property type="match status" value="1"/>
</dbReference>
<evidence type="ECO:0000256" key="2">
    <source>
        <dbReference type="ARBA" id="ARBA00001974"/>
    </source>
</evidence>
<comment type="caution">
    <text evidence="7">The sequence shown here is derived from an EMBL/GenBank/DDBJ whole genome shotgun (WGS) entry which is preliminary data.</text>
</comment>
<evidence type="ECO:0000313" key="7">
    <source>
        <dbReference type="EMBL" id="OIR15476.1"/>
    </source>
</evidence>
<dbReference type="GO" id="GO:0006139">
    <property type="term" value="P:nucleobase-containing compound metabolic process"/>
    <property type="evidence" value="ECO:0007669"/>
    <property type="project" value="UniProtKB-ARBA"/>
</dbReference>
<dbReference type="FunFam" id="1.10.579.10:FF:000003">
    <property type="entry name" value="Deoxyribodipyrimidine photo-lyase"/>
    <property type="match status" value="1"/>
</dbReference>
<dbReference type="SUPFAM" id="SSF48173">
    <property type="entry name" value="Cryptochrome/photolyase FAD-binding domain"/>
    <property type="match status" value="1"/>
</dbReference>
<evidence type="ECO:0000256" key="1">
    <source>
        <dbReference type="ARBA" id="ARBA00001932"/>
    </source>
</evidence>
<keyword evidence="5" id="KW-0157">Chromophore</keyword>
<sequence length="486" mass="56118">MAEPRFSRSLCWFRRDLRLEDQAALSRALEQSGQVYCAFVFDTDILDALPGRQDRRVEFIWHCVDELRMKLEQLGGALHVLHGKAEMLVSGLAKQLGVEAVFCNRDYEPNACRRDQAVAAQLQLMGIDLHSSKDQVIFERAEILNGAGSPYAVFTPYKNAWLKRLSEADYRGQDTHRLSKRLARQAPLAMPKLIDLGFQATDLLRTHRFLGMTGAASLFDDFVQRIDRYRETRDFPAIKGGSYLSPHLRFGTISVRRLVRFCHERRGEPGVDTYLSELVWREFYQMLLSHFPGLAEGRSYKPVFENLDFTNDSDRFEKWKQGQTGYPLIDAGMRQLNQTGFMHNRLRMLAASFLVKDLDVDWRRGERHFAELLLDFDLASNNGGWQWAASTGCDAQPWFRIFNPVTQSQKFDPHGKFIRRYVPELSHVPDELVHAPWRMNIQQQQIHRCRVGTDYPAPLVEHAAARVTALQRYSAMRPVNPSIKRQ</sequence>
<dbReference type="PRINTS" id="PR00147">
    <property type="entry name" value="DNAPHOTLYASE"/>
</dbReference>
<dbReference type="InterPro" id="IPR036134">
    <property type="entry name" value="Crypto/Photolyase_FAD-like_sf"/>
</dbReference>
<protein>
    <submittedName>
        <fullName evidence="7">Deoxyribodipyrimidine photo-lyase</fullName>
        <ecNumber evidence="7">4.1.99.3</ecNumber>
    </submittedName>
</protein>
<comment type="cofactor">
    <cofactor evidence="1">
        <name>(6R)-5,10-methylene-5,6,7,8-tetrahydrofolate</name>
        <dbReference type="ChEBI" id="CHEBI:15636"/>
    </cofactor>
</comment>
<dbReference type="GO" id="GO:0003904">
    <property type="term" value="F:deoxyribodipyrimidine photo-lyase activity"/>
    <property type="evidence" value="ECO:0007669"/>
    <property type="project" value="UniProtKB-EC"/>
</dbReference>
<evidence type="ECO:0000256" key="4">
    <source>
        <dbReference type="ARBA" id="ARBA00022827"/>
    </source>
</evidence>
<keyword evidence="4" id="KW-0274">FAD</keyword>
<dbReference type="Gene3D" id="1.10.579.10">
    <property type="entry name" value="DNA Cyclobutane Dipyrimidine Photolyase, subunit A, domain 3"/>
    <property type="match status" value="1"/>
</dbReference>
<feature type="domain" description="Photolyase/cryptochrome alpha/beta" evidence="6">
    <location>
        <begin position="7"/>
        <end position="137"/>
    </location>
</feature>
<keyword evidence="3" id="KW-0285">Flavoprotein</keyword>
<accession>A0A1J5TP60</accession>
<dbReference type="PROSITE" id="PS00691">
    <property type="entry name" value="DNA_PHOTOLYASES_1_2"/>
    <property type="match status" value="1"/>
</dbReference>
<comment type="cofactor">
    <cofactor evidence="2">
        <name>FAD</name>
        <dbReference type="ChEBI" id="CHEBI:57692"/>
    </cofactor>
</comment>
<dbReference type="PANTHER" id="PTHR11455:SF9">
    <property type="entry name" value="CRYPTOCHROME CIRCADIAN CLOCK 5 ISOFORM X1"/>
    <property type="match status" value="1"/>
</dbReference>
<dbReference type="InterPro" id="IPR014729">
    <property type="entry name" value="Rossmann-like_a/b/a_fold"/>
</dbReference>
<gene>
    <name evidence="7" type="primary">phrA_1</name>
    <name evidence="7" type="ORF">GALL_37980</name>
</gene>
<dbReference type="PROSITE" id="PS00394">
    <property type="entry name" value="DNA_PHOTOLYASES_1_1"/>
    <property type="match status" value="1"/>
</dbReference>
<name>A0A1J5TP60_9ZZZZ</name>
<evidence type="ECO:0000256" key="5">
    <source>
        <dbReference type="ARBA" id="ARBA00022991"/>
    </source>
</evidence>
<dbReference type="InterPro" id="IPR006050">
    <property type="entry name" value="DNA_photolyase_N"/>
</dbReference>
<dbReference type="Gene3D" id="3.40.50.620">
    <property type="entry name" value="HUPs"/>
    <property type="match status" value="1"/>
</dbReference>
<dbReference type="EMBL" id="MLJW01000009">
    <property type="protein sequence ID" value="OIR15476.1"/>
    <property type="molecule type" value="Genomic_DNA"/>
</dbReference>
<dbReference type="InterPro" id="IPR002081">
    <property type="entry name" value="Cryptochrome/DNA_photolyase_1"/>
</dbReference>
<dbReference type="PANTHER" id="PTHR11455">
    <property type="entry name" value="CRYPTOCHROME"/>
    <property type="match status" value="1"/>
</dbReference>
<dbReference type="InterPro" id="IPR005101">
    <property type="entry name" value="Cryptochr/Photolyase_FAD-bd"/>
</dbReference>
<reference evidence="7" key="1">
    <citation type="submission" date="2016-10" db="EMBL/GenBank/DDBJ databases">
        <title>Sequence of Gallionella enrichment culture.</title>
        <authorList>
            <person name="Poehlein A."/>
            <person name="Muehling M."/>
            <person name="Daniel R."/>
        </authorList>
    </citation>
    <scope>NUCLEOTIDE SEQUENCE</scope>
</reference>
<dbReference type="GO" id="GO:0003677">
    <property type="term" value="F:DNA binding"/>
    <property type="evidence" value="ECO:0007669"/>
    <property type="project" value="TreeGrafter"/>
</dbReference>
<dbReference type="Gene3D" id="1.25.40.80">
    <property type="match status" value="1"/>
</dbReference>
<dbReference type="AlphaFoldDB" id="A0A1J5TP60"/>
<dbReference type="GO" id="GO:0071949">
    <property type="term" value="F:FAD binding"/>
    <property type="evidence" value="ECO:0007669"/>
    <property type="project" value="TreeGrafter"/>
</dbReference>